<evidence type="ECO:0000313" key="3">
    <source>
        <dbReference type="EMBL" id="KIK19152.1"/>
    </source>
</evidence>
<evidence type="ECO:0000313" key="4">
    <source>
        <dbReference type="Proteomes" id="UP000054018"/>
    </source>
</evidence>
<dbReference type="HOGENOM" id="CLU_2251104_0_0_1"/>
<keyword evidence="2" id="KW-1133">Transmembrane helix</keyword>
<protein>
    <submittedName>
        <fullName evidence="3">Uncharacterized protein</fullName>
    </submittedName>
</protein>
<dbReference type="Proteomes" id="UP000054018">
    <property type="component" value="Unassembled WGS sequence"/>
</dbReference>
<accession>A0A0C9Z9L0</accession>
<sequence>MRSLAGKLFEGSGVRRSGLRILVPYGAILLAGSLLHFSVIISKPLYLPQGTLRSRSIGPSSDNIWVTSIVFSLKSRYTSEKPSAMTTRHLSQPTALPAPSTSTE</sequence>
<feature type="transmembrane region" description="Helical" evidence="2">
    <location>
        <begin position="21"/>
        <end position="41"/>
    </location>
</feature>
<keyword evidence="2" id="KW-0472">Membrane</keyword>
<reference evidence="3 4" key="1">
    <citation type="submission" date="2014-04" db="EMBL/GenBank/DDBJ databases">
        <authorList>
            <consortium name="DOE Joint Genome Institute"/>
            <person name="Kuo A."/>
            <person name="Kohler A."/>
            <person name="Costa M.D."/>
            <person name="Nagy L.G."/>
            <person name="Floudas D."/>
            <person name="Copeland A."/>
            <person name="Barry K.W."/>
            <person name="Cichocki N."/>
            <person name="Veneault-Fourrey C."/>
            <person name="LaButti K."/>
            <person name="Lindquist E.A."/>
            <person name="Lipzen A."/>
            <person name="Lundell T."/>
            <person name="Morin E."/>
            <person name="Murat C."/>
            <person name="Sun H."/>
            <person name="Tunlid A."/>
            <person name="Henrissat B."/>
            <person name="Grigoriev I.V."/>
            <person name="Hibbett D.S."/>
            <person name="Martin F."/>
            <person name="Nordberg H.P."/>
            <person name="Cantor M.N."/>
            <person name="Hua S.X."/>
        </authorList>
    </citation>
    <scope>NUCLEOTIDE SEQUENCE [LARGE SCALE GENOMIC DNA]</scope>
    <source>
        <strain evidence="3 4">441</strain>
    </source>
</reference>
<keyword evidence="4" id="KW-1185">Reference proteome</keyword>
<feature type="region of interest" description="Disordered" evidence="1">
    <location>
        <begin position="81"/>
        <end position="104"/>
    </location>
</feature>
<proteinExistence type="predicted"/>
<dbReference type="AlphaFoldDB" id="A0A0C9Z9L0"/>
<organism evidence="3 4">
    <name type="scientific">Pisolithus microcarpus 441</name>
    <dbReference type="NCBI Taxonomy" id="765257"/>
    <lineage>
        <taxon>Eukaryota</taxon>
        <taxon>Fungi</taxon>
        <taxon>Dikarya</taxon>
        <taxon>Basidiomycota</taxon>
        <taxon>Agaricomycotina</taxon>
        <taxon>Agaricomycetes</taxon>
        <taxon>Agaricomycetidae</taxon>
        <taxon>Boletales</taxon>
        <taxon>Sclerodermatineae</taxon>
        <taxon>Pisolithaceae</taxon>
        <taxon>Pisolithus</taxon>
    </lineage>
</organism>
<dbReference type="EMBL" id="KN833790">
    <property type="protein sequence ID" value="KIK19152.1"/>
    <property type="molecule type" value="Genomic_DNA"/>
</dbReference>
<name>A0A0C9Z9L0_9AGAM</name>
<evidence type="ECO:0000256" key="2">
    <source>
        <dbReference type="SAM" id="Phobius"/>
    </source>
</evidence>
<gene>
    <name evidence="3" type="ORF">PISMIDRAFT_159650</name>
</gene>
<reference evidence="4" key="2">
    <citation type="submission" date="2015-01" db="EMBL/GenBank/DDBJ databases">
        <title>Evolutionary Origins and Diversification of the Mycorrhizal Mutualists.</title>
        <authorList>
            <consortium name="DOE Joint Genome Institute"/>
            <consortium name="Mycorrhizal Genomics Consortium"/>
            <person name="Kohler A."/>
            <person name="Kuo A."/>
            <person name="Nagy L.G."/>
            <person name="Floudas D."/>
            <person name="Copeland A."/>
            <person name="Barry K.W."/>
            <person name="Cichocki N."/>
            <person name="Veneault-Fourrey C."/>
            <person name="LaButti K."/>
            <person name="Lindquist E.A."/>
            <person name="Lipzen A."/>
            <person name="Lundell T."/>
            <person name="Morin E."/>
            <person name="Murat C."/>
            <person name="Riley R."/>
            <person name="Ohm R."/>
            <person name="Sun H."/>
            <person name="Tunlid A."/>
            <person name="Henrissat B."/>
            <person name="Grigoriev I.V."/>
            <person name="Hibbett D.S."/>
            <person name="Martin F."/>
        </authorList>
    </citation>
    <scope>NUCLEOTIDE SEQUENCE [LARGE SCALE GENOMIC DNA]</scope>
    <source>
        <strain evidence="4">441</strain>
    </source>
</reference>
<keyword evidence="2" id="KW-0812">Transmembrane</keyword>
<evidence type="ECO:0000256" key="1">
    <source>
        <dbReference type="SAM" id="MobiDB-lite"/>
    </source>
</evidence>